<evidence type="ECO:0000256" key="1">
    <source>
        <dbReference type="SAM" id="MobiDB-lite"/>
    </source>
</evidence>
<name>A0A817AWV7_BRANA</name>
<reference evidence="2" key="1">
    <citation type="submission" date="2021-01" db="EMBL/GenBank/DDBJ databases">
        <authorList>
            <consortium name="Genoscope - CEA"/>
            <person name="William W."/>
        </authorList>
    </citation>
    <scope>NUCLEOTIDE SEQUENCE</scope>
</reference>
<protein>
    <submittedName>
        <fullName evidence="2">(rape) hypothetical protein</fullName>
    </submittedName>
</protein>
<dbReference type="EMBL" id="HG994364">
    <property type="protein sequence ID" value="CAF2321838.1"/>
    <property type="molecule type" value="Genomic_DNA"/>
</dbReference>
<accession>A0A817AWV7</accession>
<proteinExistence type="predicted"/>
<feature type="region of interest" description="Disordered" evidence="1">
    <location>
        <begin position="1"/>
        <end position="28"/>
    </location>
</feature>
<organism evidence="2">
    <name type="scientific">Brassica napus</name>
    <name type="common">Rape</name>
    <dbReference type="NCBI Taxonomy" id="3708"/>
    <lineage>
        <taxon>Eukaryota</taxon>
        <taxon>Viridiplantae</taxon>
        <taxon>Streptophyta</taxon>
        <taxon>Embryophyta</taxon>
        <taxon>Tracheophyta</taxon>
        <taxon>Spermatophyta</taxon>
        <taxon>Magnoliopsida</taxon>
        <taxon>eudicotyledons</taxon>
        <taxon>Gunneridae</taxon>
        <taxon>Pentapetalae</taxon>
        <taxon>rosids</taxon>
        <taxon>malvids</taxon>
        <taxon>Brassicales</taxon>
        <taxon>Brassicaceae</taxon>
        <taxon>Brassiceae</taxon>
        <taxon>Brassica</taxon>
    </lineage>
</organism>
<gene>
    <name evidence="2" type="ORF">DARMORV10_A10P09100.1</name>
</gene>
<sequence length="117" mass="13173">MIGRDAGSIADGDLPSSRLSTSSPCRRNGLVDTGKRDVFYGEDDVAGLMFREEELEQDTVMRAYRSDEAMRSLQNTRSRRSRRLQMKDLGCQVDCSKLDLGHLVNIFSFICNDAMCI</sequence>
<evidence type="ECO:0000313" key="2">
    <source>
        <dbReference type="EMBL" id="CAF2321838.1"/>
    </source>
</evidence>
<dbReference type="AlphaFoldDB" id="A0A817AWV7"/>
<dbReference type="Proteomes" id="UP001295469">
    <property type="component" value="Chromosome A10"/>
</dbReference>